<keyword evidence="2" id="KW-0812">Transmembrane</keyword>
<sequence length="134" mass="14403">MVHSESWCLCSELWIMGGSASELSSGSLSLRSAELGTEVGSPTGPVGKTEELLMPTGRAAETRTYAGPSARSLDLRALIAKLTEEKDSALEQNKKLQYELEQVKREASKQGGFSLLFVLVAGLLSIILGYLVKK</sequence>
<keyword evidence="1" id="KW-0175">Coiled coil</keyword>
<accession>A0AAD8TY12</accession>
<proteinExistence type="predicted"/>
<feature type="coiled-coil region" evidence="1">
    <location>
        <begin position="72"/>
        <end position="106"/>
    </location>
</feature>
<organism evidence="3 4">
    <name type="scientific">Lolium multiflorum</name>
    <name type="common">Italian ryegrass</name>
    <name type="synonym">Lolium perenne subsp. multiflorum</name>
    <dbReference type="NCBI Taxonomy" id="4521"/>
    <lineage>
        <taxon>Eukaryota</taxon>
        <taxon>Viridiplantae</taxon>
        <taxon>Streptophyta</taxon>
        <taxon>Embryophyta</taxon>
        <taxon>Tracheophyta</taxon>
        <taxon>Spermatophyta</taxon>
        <taxon>Magnoliopsida</taxon>
        <taxon>Liliopsida</taxon>
        <taxon>Poales</taxon>
        <taxon>Poaceae</taxon>
        <taxon>BOP clade</taxon>
        <taxon>Pooideae</taxon>
        <taxon>Poodae</taxon>
        <taxon>Poeae</taxon>
        <taxon>Poeae Chloroplast Group 2 (Poeae type)</taxon>
        <taxon>Loliodinae</taxon>
        <taxon>Loliinae</taxon>
        <taxon>Lolium</taxon>
    </lineage>
</organism>
<reference evidence="3" key="1">
    <citation type="submission" date="2023-07" db="EMBL/GenBank/DDBJ databases">
        <title>A chromosome-level genome assembly of Lolium multiflorum.</title>
        <authorList>
            <person name="Chen Y."/>
            <person name="Copetti D."/>
            <person name="Kolliker R."/>
            <person name="Studer B."/>
        </authorList>
    </citation>
    <scope>NUCLEOTIDE SEQUENCE</scope>
    <source>
        <strain evidence="3">02402/16</strain>
        <tissue evidence="3">Leaf</tissue>
    </source>
</reference>
<dbReference type="AlphaFoldDB" id="A0AAD8TY12"/>
<feature type="transmembrane region" description="Helical" evidence="2">
    <location>
        <begin position="113"/>
        <end position="132"/>
    </location>
</feature>
<protein>
    <submittedName>
        <fullName evidence="3">Uncharacterized protein</fullName>
    </submittedName>
</protein>
<dbReference type="EMBL" id="JAUUTY010000001">
    <property type="protein sequence ID" value="KAK1695306.1"/>
    <property type="molecule type" value="Genomic_DNA"/>
</dbReference>
<dbReference type="Proteomes" id="UP001231189">
    <property type="component" value="Unassembled WGS sequence"/>
</dbReference>
<evidence type="ECO:0000256" key="1">
    <source>
        <dbReference type="SAM" id="Coils"/>
    </source>
</evidence>
<keyword evidence="4" id="KW-1185">Reference proteome</keyword>
<evidence type="ECO:0000256" key="2">
    <source>
        <dbReference type="SAM" id="Phobius"/>
    </source>
</evidence>
<evidence type="ECO:0000313" key="3">
    <source>
        <dbReference type="EMBL" id="KAK1695306.1"/>
    </source>
</evidence>
<gene>
    <name evidence="3" type="ORF">QYE76_012003</name>
</gene>
<keyword evidence="2" id="KW-0472">Membrane</keyword>
<comment type="caution">
    <text evidence="3">The sequence shown here is derived from an EMBL/GenBank/DDBJ whole genome shotgun (WGS) entry which is preliminary data.</text>
</comment>
<keyword evidence="2" id="KW-1133">Transmembrane helix</keyword>
<evidence type="ECO:0000313" key="4">
    <source>
        <dbReference type="Proteomes" id="UP001231189"/>
    </source>
</evidence>
<name>A0AAD8TY12_LOLMU</name>